<protein>
    <submittedName>
        <fullName evidence="2">Uncharacterized protein</fullName>
    </submittedName>
</protein>
<feature type="transmembrane region" description="Helical" evidence="1">
    <location>
        <begin position="12"/>
        <end position="31"/>
    </location>
</feature>
<keyword evidence="3" id="KW-1185">Reference proteome</keyword>
<organism evidence="2 3">
    <name type="scientific">Methanotorris formicicus Mc-S-70</name>
    <dbReference type="NCBI Taxonomy" id="647171"/>
    <lineage>
        <taxon>Archaea</taxon>
        <taxon>Methanobacteriati</taxon>
        <taxon>Methanobacteriota</taxon>
        <taxon>Methanomada group</taxon>
        <taxon>Methanococci</taxon>
        <taxon>Methanococcales</taxon>
        <taxon>Methanocaldococcaceae</taxon>
        <taxon>Methanotorris</taxon>
    </lineage>
</organism>
<comment type="caution">
    <text evidence="2">The sequence shown here is derived from an EMBL/GenBank/DDBJ whole genome shotgun (WGS) entry which is preliminary data.</text>
</comment>
<gene>
    <name evidence="2" type="ORF">MetfoDRAFT_1967</name>
</gene>
<reference evidence="2 3" key="1">
    <citation type="submission" date="2011-09" db="EMBL/GenBank/DDBJ databases">
        <title>The draft genome of Methanotorris formicicus Mc-S-70.</title>
        <authorList>
            <consortium name="US DOE Joint Genome Institute (JGI-PGF)"/>
            <person name="Lucas S."/>
            <person name="Han J."/>
            <person name="Lapidus A."/>
            <person name="Cheng J.-F."/>
            <person name="Goodwin L."/>
            <person name="Pitluck S."/>
            <person name="Peters L."/>
            <person name="Land M.L."/>
            <person name="Hauser L."/>
            <person name="Sieprawska-Lupa M."/>
            <person name="Takai K."/>
            <person name="Miyazaki J."/>
            <person name="Whitman W."/>
            <person name="Woyke T.J."/>
        </authorList>
    </citation>
    <scope>NUCLEOTIDE SEQUENCE [LARGE SCALE GENOMIC DNA]</scope>
    <source>
        <strain evidence="2 3">Mc-S-70</strain>
    </source>
</reference>
<dbReference type="EMBL" id="AGJL01000091">
    <property type="protein sequence ID" value="EHP83583.1"/>
    <property type="molecule type" value="Genomic_DNA"/>
</dbReference>
<name>H1L1P3_9EURY</name>
<keyword evidence="1" id="KW-0812">Transmembrane</keyword>
<accession>H1L1P3</accession>
<feature type="transmembrane region" description="Helical" evidence="1">
    <location>
        <begin position="90"/>
        <end position="112"/>
    </location>
</feature>
<feature type="transmembrane region" description="Helical" evidence="1">
    <location>
        <begin position="51"/>
        <end position="69"/>
    </location>
</feature>
<dbReference type="RefSeq" id="WP_007045386.1">
    <property type="nucleotide sequence ID" value="NZ_AGJL01000091.1"/>
</dbReference>
<keyword evidence="1" id="KW-1133">Transmembrane helix</keyword>
<dbReference type="Proteomes" id="UP000003706">
    <property type="component" value="Unassembled WGS sequence"/>
</dbReference>
<sequence>MKEIFGVKEVKHDFIKSIVLFIILILIPIIFKIDVDTLKLAEKMHNSFLTISITFAGFLLTALAILVTFPTNEKIEFMKKHKLYPKIFQVYILQYLRICIRYAQLSIIYWFICIYVHSN</sequence>
<evidence type="ECO:0000313" key="2">
    <source>
        <dbReference type="EMBL" id="EHP83583.1"/>
    </source>
</evidence>
<proteinExistence type="predicted"/>
<keyword evidence="1" id="KW-0472">Membrane</keyword>
<dbReference type="STRING" id="647171.MetfoDRAFT_1967"/>
<dbReference type="AlphaFoldDB" id="H1L1P3"/>
<evidence type="ECO:0000256" key="1">
    <source>
        <dbReference type="SAM" id="Phobius"/>
    </source>
</evidence>
<evidence type="ECO:0000313" key="3">
    <source>
        <dbReference type="Proteomes" id="UP000003706"/>
    </source>
</evidence>